<feature type="domain" description="Peptidase M56" evidence="2">
    <location>
        <begin position="45"/>
        <end position="208"/>
    </location>
</feature>
<evidence type="ECO:0000313" key="3">
    <source>
        <dbReference type="EMBL" id="NHM00657.1"/>
    </source>
</evidence>
<accession>A0ABX0I4I4</accession>
<dbReference type="CDD" id="cd07341">
    <property type="entry name" value="M56_BlaR1_MecR1_like"/>
    <property type="match status" value="1"/>
</dbReference>
<feature type="transmembrane region" description="Helical" evidence="1">
    <location>
        <begin position="66"/>
        <end position="86"/>
    </location>
</feature>
<keyword evidence="1" id="KW-0812">Transmembrane</keyword>
<keyword evidence="1" id="KW-1133">Transmembrane helix</keyword>
<comment type="caution">
    <text evidence="3">The sequence shown here is derived from an EMBL/GenBank/DDBJ whole genome shotgun (WGS) entry which is preliminary data.</text>
</comment>
<feature type="transmembrane region" description="Helical" evidence="1">
    <location>
        <begin position="245"/>
        <end position="268"/>
    </location>
</feature>
<sequence length="603" mass="72220">MHHFNRLYLLISILISLAIPFITFEYIKIIPVVENIQPENNNFISKSSEELIFNENKIQTEDTINYIPYLIWMAYVSVTLLLLVRLGKNYLQLLTKIKSNSNIKYKNANLVLMEEKILPHTFLNTIFVNSEDYKNSTIEEELFAHELVHVTQKHTLDILFLELLKAIFWFNPLFIFYKKAIQLNHEFLADEEIVKTYDNVPFYQNLLLQKGNDNQTVYLASNLNYLVTKKRLLMMTKKTSQKLAVLKKIAVVPILAGLIYFFCVQVVAQEKKVYSKSNVKISETDKDRLRDAYYLNVRILLKDLRKNKNISINKMYEELSLQQKREYLNWIPNKIVEKELPLSLFEQMKTKNLAVWINGKVSSKQEINQYKRTDFKYYTFSFVHKNARSKRFPQEYQYSLYTKKYFDTYLKNSHLHYSNDTCKMVFSDNSNKVLKKKNSYKKNTAKAKKEYSIHLNLNKEEFVEDKKTKQKRDFAYEDIMITIIDKDNNVNVTKKYKDLDLKIKQRYLKTHMFYLVGKRIPNQELFEKFKNEKKYLIFINDRRVENAVLSKMKRTNIYYYAEMVNPPTSTRDNLYFLYTKEFYESQLTGQLKNRTKKIELKYQ</sequence>
<dbReference type="Pfam" id="PF05569">
    <property type="entry name" value="Peptidase_M56"/>
    <property type="match status" value="1"/>
</dbReference>
<name>A0ABX0I4I4_9FLAO</name>
<feature type="transmembrane region" description="Helical" evidence="1">
    <location>
        <begin position="7"/>
        <end position="27"/>
    </location>
</feature>
<keyword evidence="4" id="KW-1185">Reference proteome</keyword>
<dbReference type="EMBL" id="JAAJBT010000001">
    <property type="protein sequence ID" value="NHM00657.1"/>
    <property type="molecule type" value="Genomic_DNA"/>
</dbReference>
<evidence type="ECO:0000259" key="2">
    <source>
        <dbReference type="Pfam" id="PF05569"/>
    </source>
</evidence>
<keyword evidence="1" id="KW-0472">Membrane</keyword>
<proteinExistence type="predicted"/>
<dbReference type="Proteomes" id="UP000800984">
    <property type="component" value="Unassembled WGS sequence"/>
</dbReference>
<dbReference type="InterPro" id="IPR008756">
    <property type="entry name" value="Peptidase_M56"/>
</dbReference>
<evidence type="ECO:0000256" key="1">
    <source>
        <dbReference type="SAM" id="Phobius"/>
    </source>
</evidence>
<organism evidence="3 4">
    <name type="scientific">Flavobacterium difficile</name>
    <dbReference type="NCBI Taxonomy" id="2709659"/>
    <lineage>
        <taxon>Bacteria</taxon>
        <taxon>Pseudomonadati</taxon>
        <taxon>Bacteroidota</taxon>
        <taxon>Flavobacteriia</taxon>
        <taxon>Flavobacteriales</taxon>
        <taxon>Flavobacteriaceae</taxon>
        <taxon>Flavobacterium</taxon>
    </lineage>
</organism>
<evidence type="ECO:0000313" key="4">
    <source>
        <dbReference type="Proteomes" id="UP000800984"/>
    </source>
</evidence>
<reference evidence="3 4" key="1">
    <citation type="submission" date="2020-02" db="EMBL/GenBank/DDBJ databases">
        <authorList>
            <person name="Chen W.-M."/>
        </authorList>
    </citation>
    <scope>NUCLEOTIDE SEQUENCE [LARGE SCALE GENOMIC DNA]</scope>
    <source>
        <strain evidence="3 4">KDG-16</strain>
    </source>
</reference>
<protein>
    <submittedName>
        <fullName evidence="3">M56 family metallopeptidase</fullName>
    </submittedName>
</protein>
<gene>
    <name evidence="3" type="ORF">G4D72_00870</name>
</gene>